<organism evidence="2 3">
    <name type="scientific">Nelumbo nucifera</name>
    <name type="common">Sacred lotus</name>
    <dbReference type="NCBI Taxonomy" id="4432"/>
    <lineage>
        <taxon>Eukaryota</taxon>
        <taxon>Viridiplantae</taxon>
        <taxon>Streptophyta</taxon>
        <taxon>Embryophyta</taxon>
        <taxon>Tracheophyta</taxon>
        <taxon>Spermatophyta</taxon>
        <taxon>Magnoliopsida</taxon>
        <taxon>Proteales</taxon>
        <taxon>Nelumbonaceae</taxon>
        <taxon>Nelumbo</taxon>
    </lineage>
</organism>
<evidence type="ECO:0000313" key="2">
    <source>
        <dbReference type="EMBL" id="DAD45316.1"/>
    </source>
</evidence>
<gene>
    <name evidence="2" type="ORF">HUJ06_003546</name>
</gene>
<dbReference type="Proteomes" id="UP000607653">
    <property type="component" value="Unassembled WGS sequence"/>
</dbReference>
<keyword evidence="3" id="KW-1185">Reference proteome</keyword>
<evidence type="ECO:0000256" key="1">
    <source>
        <dbReference type="SAM" id="MobiDB-lite"/>
    </source>
</evidence>
<dbReference type="EMBL" id="DUZY01000007">
    <property type="protein sequence ID" value="DAD45316.1"/>
    <property type="molecule type" value="Genomic_DNA"/>
</dbReference>
<reference evidence="2 3" key="1">
    <citation type="journal article" date="2020" name="Mol. Biol. Evol.">
        <title>Distinct Expression and Methylation Patterns for Genes with Different Fates following a Single Whole-Genome Duplication in Flowering Plants.</title>
        <authorList>
            <person name="Shi T."/>
            <person name="Rahmani R.S."/>
            <person name="Gugger P.F."/>
            <person name="Wang M."/>
            <person name="Li H."/>
            <person name="Zhang Y."/>
            <person name="Li Z."/>
            <person name="Wang Q."/>
            <person name="Van de Peer Y."/>
            <person name="Marchal K."/>
            <person name="Chen J."/>
        </authorList>
    </citation>
    <scope>NUCLEOTIDE SEQUENCE [LARGE SCALE GENOMIC DNA]</scope>
    <source>
        <tissue evidence="2">Leaf</tissue>
    </source>
</reference>
<feature type="compositionally biased region" description="Acidic residues" evidence="1">
    <location>
        <begin position="165"/>
        <end position="181"/>
    </location>
</feature>
<proteinExistence type="predicted"/>
<comment type="caution">
    <text evidence="2">The sequence shown here is derived from an EMBL/GenBank/DDBJ whole genome shotgun (WGS) entry which is preliminary data.</text>
</comment>
<sequence>MSAVFDVIEKLAIKSDDVEIKLNKELTLFENCRGNFGRPFLVKTFKSMPPDEWWSRFGCDTPNLKRIVVRILSCVLLIWMRKTESLDLIGHEHVDVVEDWIVHNDEDPPLLDGNEKDDMFKTDETTFPIMESPSRKRARTDDDDEFFIEQSGIMEENATNTQVGDVDETQPPEDEDEDDGEIPPGFG</sequence>
<accession>A0A822ZQV7</accession>
<dbReference type="AlphaFoldDB" id="A0A822ZQV7"/>
<evidence type="ECO:0008006" key="4">
    <source>
        <dbReference type="Google" id="ProtNLM"/>
    </source>
</evidence>
<name>A0A822ZQV7_NELNU</name>
<evidence type="ECO:0000313" key="3">
    <source>
        <dbReference type="Proteomes" id="UP000607653"/>
    </source>
</evidence>
<protein>
    <recommendedName>
        <fullName evidence="4">HAT C-terminal dimerisation domain-containing protein</fullName>
    </recommendedName>
</protein>
<feature type="region of interest" description="Disordered" evidence="1">
    <location>
        <begin position="132"/>
        <end position="187"/>
    </location>
</feature>